<evidence type="ECO:0000313" key="2">
    <source>
        <dbReference type="Proteomes" id="UP000435910"/>
    </source>
</evidence>
<reference evidence="1 2" key="1">
    <citation type="submission" date="2019-06" db="EMBL/GenBank/DDBJ databases">
        <title>Genome sequence analysis of &gt;100 Bacillus licheniformis strains suggests intrinsic resistance to this species.</title>
        <authorList>
            <person name="Wels M."/>
            <person name="Siezen R.J."/>
            <person name="Johansen E."/>
            <person name="Stuer-Lauridsen B."/>
            <person name="Bjerre K."/>
            <person name="Nielsen B.K.K."/>
        </authorList>
    </citation>
    <scope>NUCLEOTIDE SEQUENCE [LARGE SCALE GENOMIC DNA]</scope>
    <source>
        <strain evidence="1 2">BAC-16736</strain>
    </source>
</reference>
<comment type="caution">
    <text evidence="1">The sequence shown here is derived from an EMBL/GenBank/DDBJ whole genome shotgun (WGS) entry which is preliminary data.</text>
</comment>
<dbReference type="EMBL" id="NILC01000007">
    <property type="protein sequence ID" value="TWL32564.1"/>
    <property type="molecule type" value="Genomic_DNA"/>
</dbReference>
<proteinExistence type="predicted"/>
<name>A0A8B5YIM5_BACLI</name>
<evidence type="ECO:0000313" key="1">
    <source>
        <dbReference type="EMBL" id="TWL32564.1"/>
    </source>
</evidence>
<protein>
    <submittedName>
        <fullName evidence="1">Uncharacterized protein</fullName>
    </submittedName>
</protein>
<sequence length="39" mass="4399">MLTPEDHLIRLASENVDRVALSFRNTPNVEELVQSAYAV</sequence>
<organism evidence="1 2">
    <name type="scientific">Bacillus licheniformis</name>
    <dbReference type="NCBI Taxonomy" id="1402"/>
    <lineage>
        <taxon>Bacteria</taxon>
        <taxon>Bacillati</taxon>
        <taxon>Bacillota</taxon>
        <taxon>Bacilli</taxon>
        <taxon>Bacillales</taxon>
        <taxon>Bacillaceae</taxon>
        <taxon>Bacillus</taxon>
    </lineage>
</organism>
<accession>A0A8B5YIM5</accession>
<gene>
    <name evidence="1" type="ORF">CHCC16736_2147</name>
</gene>
<dbReference type="AlphaFoldDB" id="A0A8B5YIM5"/>
<dbReference type="Proteomes" id="UP000435910">
    <property type="component" value="Unassembled WGS sequence"/>
</dbReference>